<evidence type="ECO:0000313" key="1">
    <source>
        <dbReference type="EMBL" id="RRJ32331.1"/>
    </source>
</evidence>
<sequence length="204" mass="22788">MSDPTLFHLHFNTPDVTVAAERLADAGLQLQRRFGSVRGDSIALGPDDRTPDDFRLKLQTHQYGAVNITLAPGQQPRFDHFGLQVADIDEVCANAESRGWSVRSNDRRTFVMTPWGFRVEIHPTAGDVVAELDESAVARLDNVVLRVPAVSPVRKAFKDVFESVPELRIESGEEPWIHSFAIDENRTTTTIPVRTLLDEEDTPT</sequence>
<accession>A0A3P3RFZ3</accession>
<organism evidence="1 2">
    <name type="scientific">Halocatena pleomorpha</name>
    <dbReference type="NCBI Taxonomy" id="1785090"/>
    <lineage>
        <taxon>Archaea</taxon>
        <taxon>Methanobacteriati</taxon>
        <taxon>Methanobacteriota</taxon>
        <taxon>Stenosarchaea group</taxon>
        <taxon>Halobacteria</taxon>
        <taxon>Halobacteriales</taxon>
        <taxon>Natronomonadaceae</taxon>
        <taxon>Halocatena</taxon>
    </lineage>
</organism>
<dbReference type="OrthoDB" id="167507at2157"/>
<dbReference type="Gene3D" id="3.10.180.10">
    <property type="entry name" value="2,3-Dihydroxybiphenyl 1,2-Dioxygenase, domain 1"/>
    <property type="match status" value="1"/>
</dbReference>
<reference evidence="1 2" key="1">
    <citation type="submission" date="2018-11" db="EMBL/GenBank/DDBJ databases">
        <title>Taxonoimc description of Halomarina strain SPP-AMP-1.</title>
        <authorList>
            <person name="Pal Y."/>
            <person name="Srinivasana K."/>
            <person name="Verma A."/>
            <person name="Kumar P."/>
        </authorList>
    </citation>
    <scope>NUCLEOTIDE SEQUENCE [LARGE SCALE GENOMIC DNA]</scope>
    <source>
        <strain evidence="1 2">SPP-AMP-1</strain>
    </source>
</reference>
<dbReference type="EMBL" id="RRCH01000009">
    <property type="protein sequence ID" value="RRJ32331.1"/>
    <property type="molecule type" value="Genomic_DNA"/>
</dbReference>
<dbReference type="SUPFAM" id="SSF54593">
    <property type="entry name" value="Glyoxalase/Bleomycin resistance protein/Dihydroxybiphenyl dioxygenase"/>
    <property type="match status" value="1"/>
</dbReference>
<dbReference type="Proteomes" id="UP000282322">
    <property type="component" value="Unassembled WGS sequence"/>
</dbReference>
<dbReference type="InterPro" id="IPR029068">
    <property type="entry name" value="Glyas_Bleomycin-R_OHBP_Dase"/>
</dbReference>
<protein>
    <submittedName>
        <fullName evidence="1">Uncharacterized protein</fullName>
    </submittedName>
</protein>
<gene>
    <name evidence="1" type="ORF">EIK79_04890</name>
</gene>
<dbReference type="AlphaFoldDB" id="A0A3P3RFZ3"/>
<evidence type="ECO:0000313" key="2">
    <source>
        <dbReference type="Proteomes" id="UP000282322"/>
    </source>
</evidence>
<dbReference type="RefSeq" id="WP_124954014.1">
    <property type="nucleotide sequence ID" value="NZ_RRCH01000009.1"/>
</dbReference>
<proteinExistence type="predicted"/>
<comment type="caution">
    <text evidence="1">The sequence shown here is derived from an EMBL/GenBank/DDBJ whole genome shotgun (WGS) entry which is preliminary data.</text>
</comment>
<keyword evidence="2" id="KW-1185">Reference proteome</keyword>
<name>A0A3P3RFZ3_9EURY</name>